<dbReference type="SUPFAM" id="SSF90123">
    <property type="entry name" value="ABC transporter transmembrane region"/>
    <property type="match status" value="1"/>
</dbReference>
<evidence type="ECO:0000259" key="12">
    <source>
        <dbReference type="PROSITE" id="PS50990"/>
    </source>
</evidence>
<dbReference type="InterPro" id="IPR003439">
    <property type="entry name" value="ABC_transporter-like_ATP-bd"/>
</dbReference>
<feature type="domain" description="ABC transporter" evidence="10">
    <location>
        <begin position="489"/>
        <end position="725"/>
    </location>
</feature>
<evidence type="ECO:0000313" key="14">
    <source>
        <dbReference type="Proteomes" id="UP001144341"/>
    </source>
</evidence>
<dbReference type="InterPro" id="IPR005074">
    <property type="entry name" value="Peptidase_C39"/>
</dbReference>
<reference evidence="13" key="1">
    <citation type="submission" date="2022-12" db="EMBL/GenBank/DDBJ databases">
        <title>Genome sequence of SJ11.</title>
        <authorList>
            <person name="Woo H."/>
        </authorList>
    </citation>
    <scope>NUCLEOTIDE SEQUENCE</scope>
    <source>
        <strain evidence="13">SJ11</strain>
    </source>
</reference>
<evidence type="ECO:0000259" key="10">
    <source>
        <dbReference type="PROSITE" id="PS50893"/>
    </source>
</evidence>
<dbReference type="Gene3D" id="3.90.70.10">
    <property type="entry name" value="Cysteine proteinases"/>
    <property type="match status" value="1"/>
</dbReference>
<evidence type="ECO:0000256" key="5">
    <source>
        <dbReference type="ARBA" id="ARBA00022927"/>
    </source>
</evidence>
<keyword evidence="2 9" id="KW-0812">Transmembrane</keyword>
<dbReference type="SUPFAM" id="SSF52540">
    <property type="entry name" value="P-loop containing nucleoside triphosphate hydrolases"/>
    <property type="match status" value="1"/>
</dbReference>
<feature type="domain" description="ABC transmembrane type-1" evidence="11">
    <location>
        <begin position="175"/>
        <end position="456"/>
    </location>
</feature>
<feature type="transmembrane region" description="Helical" evidence="9">
    <location>
        <begin position="207"/>
        <end position="227"/>
    </location>
</feature>
<evidence type="ECO:0000256" key="4">
    <source>
        <dbReference type="ARBA" id="ARBA00022840"/>
    </source>
</evidence>
<feature type="transmembrane region" description="Helical" evidence="9">
    <location>
        <begin position="175"/>
        <end position="195"/>
    </location>
</feature>
<comment type="caution">
    <text evidence="13">The sequence shown here is derived from an EMBL/GenBank/DDBJ whole genome shotgun (WGS) entry which is preliminary data.</text>
</comment>
<dbReference type="PANTHER" id="PTHR24221">
    <property type="entry name" value="ATP-BINDING CASSETTE SUB-FAMILY B"/>
    <property type="match status" value="1"/>
</dbReference>
<evidence type="ECO:0000256" key="2">
    <source>
        <dbReference type="ARBA" id="ARBA00022692"/>
    </source>
</evidence>
<dbReference type="PROSITE" id="PS50893">
    <property type="entry name" value="ABC_TRANSPORTER_2"/>
    <property type="match status" value="1"/>
</dbReference>
<keyword evidence="7 9" id="KW-0472">Membrane</keyword>
<name>A0ABT4KYI0_9SPHI</name>
<evidence type="ECO:0000313" key="13">
    <source>
        <dbReference type="EMBL" id="MCZ4223995.1"/>
    </source>
</evidence>
<dbReference type="InterPro" id="IPR003593">
    <property type="entry name" value="AAA+_ATPase"/>
</dbReference>
<keyword evidence="4" id="KW-0067">ATP-binding</keyword>
<dbReference type="InterPro" id="IPR027417">
    <property type="entry name" value="P-loop_NTPase"/>
</dbReference>
<protein>
    <submittedName>
        <fullName evidence="13">Peptidase domain-containing ABC transporter</fullName>
    </submittedName>
</protein>
<evidence type="ECO:0000256" key="7">
    <source>
        <dbReference type="ARBA" id="ARBA00023136"/>
    </source>
</evidence>
<dbReference type="InterPro" id="IPR039421">
    <property type="entry name" value="Type_1_exporter"/>
</dbReference>
<dbReference type="RefSeq" id="WP_269415790.1">
    <property type="nucleotide sequence ID" value="NZ_JAPWGL010000003.1"/>
</dbReference>
<dbReference type="Pfam" id="PF00005">
    <property type="entry name" value="ABC_tran"/>
    <property type="match status" value="1"/>
</dbReference>
<gene>
    <name evidence="13" type="ORF">O0931_11840</name>
</gene>
<keyword evidence="6 9" id="KW-1133">Transmembrane helix</keyword>
<comment type="subcellular location">
    <subcellularLocation>
        <location evidence="1">Cell membrane</location>
        <topology evidence="1">Multi-pass membrane protein</topology>
    </subcellularLocation>
</comment>
<keyword evidence="5" id="KW-0653">Protein transport</keyword>
<dbReference type="Proteomes" id="UP001144341">
    <property type="component" value="Unassembled WGS sequence"/>
</dbReference>
<evidence type="ECO:0000256" key="6">
    <source>
        <dbReference type="ARBA" id="ARBA00022989"/>
    </source>
</evidence>
<evidence type="ECO:0000256" key="3">
    <source>
        <dbReference type="ARBA" id="ARBA00022741"/>
    </source>
</evidence>
<keyword evidence="5" id="KW-0813">Transport</keyword>
<dbReference type="InterPro" id="IPR017871">
    <property type="entry name" value="ABC_transporter-like_CS"/>
</dbReference>
<evidence type="ECO:0000256" key="1">
    <source>
        <dbReference type="ARBA" id="ARBA00004651"/>
    </source>
</evidence>
<dbReference type="Pfam" id="PF00664">
    <property type="entry name" value="ABC_membrane"/>
    <property type="match status" value="1"/>
</dbReference>
<dbReference type="PROSITE" id="PS50990">
    <property type="entry name" value="PEPTIDASE_C39"/>
    <property type="match status" value="1"/>
</dbReference>
<accession>A0ABT4KYI0</accession>
<keyword evidence="8" id="KW-0080">Bacteriocin transport</keyword>
<evidence type="ECO:0000259" key="11">
    <source>
        <dbReference type="PROSITE" id="PS50929"/>
    </source>
</evidence>
<proteinExistence type="predicted"/>
<feature type="transmembrane region" description="Helical" evidence="9">
    <location>
        <begin position="415"/>
        <end position="437"/>
    </location>
</feature>
<dbReference type="Pfam" id="PF03412">
    <property type="entry name" value="Peptidase_C39"/>
    <property type="match status" value="1"/>
</dbReference>
<keyword evidence="3" id="KW-0547">Nucleotide-binding</keyword>
<organism evidence="13 14">
    <name type="scientific">Pedobacter rhodius</name>
    <dbReference type="NCBI Taxonomy" id="3004098"/>
    <lineage>
        <taxon>Bacteria</taxon>
        <taxon>Pseudomonadati</taxon>
        <taxon>Bacteroidota</taxon>
        <taxon>Sphingobacteriia</taxon>
        <taxon>Sphingobacteriales</taxon>
        <taxon>Sphingobacteriaceae</taxon>
        <taxon>Pedobacter</taxon>
    </lineage>
</organism>
<dbReference type="PANTHER" id="PTHR24221:SF654">
    <property type="entry name" value="ATP-BINDING CASSETTE SUB-FAMILY B MEMBER 6"/>
    <property type="match status" value="1"/>
</dbReference>
<dbReference type="InterPro" id="IPR011527">
    <property type="entry name" value="ABC1_TM_dom"/>
</dbReference>
<dbReference type="EMBL" id="JAPWGL010000003">
    <property type="protein sequence ID" value="MCZ4223995.1"/>
    <property type="molecule type" value="Genomic_DNA"/>
</dbReference>
<dbReference type="SMART" id="SM00382">
    <property type="entry name" value="AAA"/>
    <property type="match status" value="1"/>
</dbReference>
<feature type="transmembrane region" description="Helical" evidence="9">
    <location>
        <begin position="311"/>
        <end position="332"/>
    </location>
</feature>
<dbReference type="InterPro" id="IPR036640">
    <property type="entry name" value="ABC1_TM_sf"/>
</dbReference>
<dbReference type="PROSITE" id="PS50929">
    <property type="entry name" value="ABC_TM1F"/>
    <property type="match status" value="1"/>
</dbReference>
<dbReference type="Gene3D" id="3.40.50.300">
    <property type="entry name" value="P-loop containing nucleotide triphosphate hydrolases"/>
    <property type="match status" value="1"/>
</dbReference>
<sequence>MKFPHYTQLEARDCGPTCLKIVARFYGKNYSMAELKDYCAVTRQGVSLQDIINGASNIGFDTLSVKLTLDNIKTIPLPAILYWRQEHYVVLYNIKERRGKRTYFISDPSFGRIPLREEFFDKQWTNNENAGIALLLEPTQEFHDKVPIPTEKNLALSKIGSYFLAIIKNNRFKSALSLFLILVAMVGTWLFPSVFRKMIDNGVMAKDINVVFYLLAAQFIIFVSQIISDSISSILLMQINFKVSLQFLVNYLHKLIRLPLKIFDNRLNSDLMMRMDDSDRIQNFLSHHSIEFLISVLSLGIFSVLLCSYNVFAFLIFIVMSIFSILWTLLFLDKRKLLDYSRFTAASETKNNIYELINEMPEIKINNAHENKISQWEGLQKKLNKINLEALNLNYYQLIGANFFNRSKDILITGLCAYFVIQGTMSIGVMMVVGYIIGQLNTPINNLINIIRGLQDAKMSFDRLEDIQRLDNEDVNRNTVLKFSPVHSIQLKNVSFKYEGSFNNNVLENLNLEIPVGKITAIVGSSGSGKTTLLKLLLSIYNPGQGSIYLDDVNLQTVVPDSWRTRCGVVFQDGYIYSGTYAENIALADAKPDMVKLKYACELACIDEFIESLPMQYNSRIGRTGANLSGGQKQRLLIARAIYRDPDFIFFDEATSSLDANNEKKILNNLNEFFKGKTVVIIAHRLSTVKKADQIIVMEKGSILEQNTHNKLIAAKGKYYELIKNQLELGN</sequence>
<dbReference type="CDD" id="cd02418">
    <property type="entry name" value="Peptidase_C39B"/>
    <property type="match status" value="1"/>
</dbReference>
<dbReference type="PROSITE" id="PS00211">
    <property type="entry name" value="ABC_TRANSPORTER_1"/>
    <property type="match status" value="1"/>
</dbReference>
<evidence type="ECO:0000256" key="9">
    <source>
        <dbReference type="SAM" id="Phobius"/>
    </source>
</evidence>
<keyword evidence="14" id="KW-1185">Reference proteome</keyword>
<dbReference type="CDD" id="cd18571">
    <property type="entry name" value="ABC_6TM_peptidase_like"/>
    <property type="match status" value="1"/>
</dbReference>
<evidence type="ECO:0000256" key="8">
    <source>
        <dbReference type="ARBA" id="ARBA00043264"/>
    </source>
</evidence>
<feature type="transmembrane region" description="Helical" evidence="9">
    <location>
        <begin position="284"/>
        <end position="305"/>
    </location>
</feature>
<dbReference type="Gene3D" id="1.20.1560.10">
    <property type="entry name" value="ABC transporter type 1, transmembrane domain"/>
    <property type="match status" value="1"/>
</dbReference>
<feature type="domain" description="Peptidase C39" evidence="12">
    <location>
        <begin position="8"/>
        <end position="131"/>
    </location>
</feature>